<dbReference type="Pfam" id="PF12697">
    <property type="entry name" value="Abhydrolase_6"/>
    <property type="match status" value="1"/>
</dbReference>
<protein>
    <submittedName>
        <fullName evidence="3">Alpha/beta hydrolase</fullName>
    </submittedName>
</protein>
<accession>A0A402AX40</accession>
<feature type="compositionally biased region" description="Polar residues" evidence="1">
    <location>
        <begin position="276"/>
        <end position="286"/>
    </location>
</feature>
<evidence type="ECO:0000256" key="1">
    <source>
        <dbReference type="SAM" id="MobiDB-lite"/>
    </source>
</evidence>
<dbReference type="EMBL" id="BIFS01000002">
    <property type="protein sequence ID" value="GCE23624.1"/>
    <property type="molecule type" value="Genomic_DNA"/>
</dbReference>
<proteinExistence type="predicted"/>
<organism evidence="3 4">
    <name type="scientific">Dictyobacter kobayashii</name>
    <dbReference type="NCBI Taxonomy" id="2014872"/>
    <lineage>
        <taxon>Bacteria</taxon>
        <taxon>Bacillati</taxon>
        <taxon>Chloroflexota</taxon>
        <taxon>Ktedonobacteria</taxon>
        <taxon>Ktedonobacterales</taxon>
        <taxon>Dictyobacteraceae</taxon>
        <taxon>Dictyobacter</taxon>
    </lineage>
</organism>
<dbReference type="Proteomes" id="UP000287188">
    <property type="component" value="Unassembled WGS sequence"/>
</dbReference>
<reference evidence="4" key="1">
    <citation type="submission" date="2018-12" db="EMBL/GenBank/DDBJ databases">
        <title>Tengunoibacter tsumagoiensis gen. nov., sp. nov., Dictyobacter kobayashii sp. nov., D. alpinus sp. nov., and D. joshuensis sp. nov. and description of Dictyobacteraceae fam. nov. within the order Ktedonobacterales isolated from Tengu-no-mugimeshi.</title>
        <authorList>
            <person name="Wang C.M."/>
            <person name="Zheng Y."/>
            <person name="Sakai Y."/>
            <person name="Toyoda A."/>
            <person name="Minakuchi Y."/>
            <person name="Abe K."/>
            <person name="Yokota A."/>
            <person name="Yabe S."/>
        </authorList>
    </citation>
    <scope>NUCLEOTIDE SEQUENCE [LARGE SCALE GENOMIC DNA]</scope>
    <source>
        <strain evidence="4">Uno11</strain>
    </source>
</reference>
<dbReference type="OrthoDB" id="148204at2"/>
<keyword evidence="3" id="KW-0378">Hydrolase</keyword>
<keyword evidence="4" id="KW-1185">Reference proteome</keyword>
<dbReference type="InterPro" id="IPR029058">
    <property type="entry name" value="AB_hydrolase_fold"/>
</dbReference>
<evidence type="ECO:0000259" key="2">
    <source>
        <dbReference type="Pfam" id="PF12697"/>
    </source>
</evidence>
<dbReference type="GO" id="GO:0016787">
    <property type="term" value="F:hydrolase activity"/>
    <property type="evidence" value="ECO:0007669"/>
    <property type="project" value="UniProtKB-KW"/>
</dbReference>
<name>A0A402AX40_9CHLR</name>
<feature type="region of interest" description="Disordered" evidence="1">
    <location>
        <begin position="271"/>
        <end position="290"/>
    </location>
</feature>
<dbReference type="PANTHER" id="PTHR43433">
    <property type="entry name" value="HYDROLASE, ALPHA/BETA FOLD FAMILY PROTEIN"/>
    <property type="match status" value="1"/>
</dbReference>
<dbReference type="SUPFAM" id="SSF53474">
    <property type="entry name" value="alpha/beta-Hydrolases"/>
    <property type="match status" value="1"/>
</dbReference>
<gene>
    <name evidence="3" type="ORF">KDK_74240</name>
</gene>
<evidence type="ECO:0000313" key="3">
    <source>
        <dbReference type="EMBL" id="GCE23624.1"/>
    </source>
</evidence>
<feature type="domain" description="AB hydrolase-1" evidence="2">
    <location>
        <begin position="40"/>
        <end position="274"/>
    </location>
</feature>
<dbReference type="Gene3D" id="3.40.50.1820">
    <property type="entry name" value="alpha/beta hydrolase"/>
    <property type="match status" value="1"/>
</dbReference>
<dbReference type="AlphaFoldDB" id="A0A402AX40"/>
<comment type="caution">
    <text evidence="3">The sequence shown here is derived from an EMBL/GenBank/DDBJ whole genome shotgun (WGS) entry which is preliminary data.</text>
</comment>
<evidence type="ECO:0000313" key="4">
    <source>
        <dbReference type="Proteomes" id="UP000287188"/>
    </source>
</evidence>
<dbReference type="RefSeq" id="WP_126557017.1">
    <property type="nucleotide sequence ID" value="NZ_BIFS01000002.1"/>
</dbReference>
<sequence>MSTIVNTPTSNQRVSLTTGSVISADGTTIGYHQLGHGPALIMLHGANTSGLDFTQLAEPLADLFTVYLPDRRGRGLSGLFSKNYSIQEEVADLTALVNKTGARLLYGVSAGGMICLLASLSLPGIQKLALYEPALLMDGTAHTSWLPRFDQEMAEGKVAAALVTSMKGLELGGPVMNAMPNWLLEALTNATMKGEDKKAGPDAITMRKLAPTLHYDGLLLAEMSGQLDRFRAMNAEVLLLGGSKGLPFLKPSLAALEQILPHVAGRIEFPGLEHGGSNNPSQTNRGSKPELVAQELRQFFTRA</sequence>
<dbReference type="PANTHER" id="PTHR43433:SF5">
    <property type="entry name" value="AB HYDROLASE-1 DOMAIN-CONTAINING PROTEIN"/>
    <property type="match status" value="1"/>
</dbReference>
<dbReference type="InterPro" id="IPR000073">
    <property type="entry name" value="AB_hydrolase_1"/>
</dbReference>
<dbReference type="InterPro" id="IPR050471">
    <property type="entry name" value="AB_hydrolase"/>
</dbReference>